<protein>
    <submittedName>
        <fullName evidence="2">Uncharacterized protein</fullName>
    </submittedName>
</protein>
<name>A0ABV0YEM5_9TELE</name>
<evidence type="ECO:0000313" key="3">
    <source>
        <dbReference type="Proteomes" id="UP001469553"/>
    </source>
</evidence>
<dbReference type="Proteomes" id="UP001469553">
    <property type="component" value="Unassembled WGS sequence"/>
</dbReference>
<keyword evidence="3" id="KW-1185">Reference proteome</keyword>
<proteinExistence type="predicted"/>
<accession>A0ABV0YEM5</accession>
<gene>
    <name evidence="2" type="ORF">AMECASPLE_020270</name>
</gene>
<feature type="region of interest" description="Disordered" evidence="1">
    <location>
        <begin position="1"/>
        <end position="21"/>
    </location>
</feature>
<evidence type="ECO:0000256" key="1">
    <source>
        <dbReference type="SAM" id="MobiDB-lite"/>
    </source>
</evidence>
<evidence type="ECO:0000313" key="2">
    <source>
        <dbReference type="EMBL" id="MEQ2292166.1"/>
    </source>
</evidence>
<organism evidence="2 3">
    <name type="scientific">Ameca splendens</name>
    <dbReference type="NCBI Taxonomy" id="208324"/>
    <lineage>
        <taxon>Eukaryota</taxon>
        <taxon>Metazoa</taxon>
        <taxon>Chordata</taxon>
        <taxon>Craniata</taxon>
        <taxon>Vertebrata</taxon>
        <taxon>Euteleostomi</taxon>
        <taxon>Actinopterygii</taxon>
        <taxon>Neopterygii</taxon>
        <taxon>Teleostei</taxon>
        <taxon>Neoteleostei</taxon>
        <taxon>Acanthomorphata</taxon>
        <taxon>Ovalentaria</taxon>
        <taxon>Atherinomorphae</taxon>
        <taxon>Cyprinodontiformes</taxon>
        <taxon>Goodeidae</taxon>
        <taxon>Ameca</taxon>
    </lineage>
</organism>
<reference evidence="2 3" key="1">
    <citation type="submission" date="2021-06" db="EMBL/GenBank/DDBJ databases">
        <authorList>
            <person name="Palmer J.M."/>
        </authorList>
    </citation>
    <scope>NUCLEOTIDE SEQUENCE [LARGE SCALE GENOMIC DNA]</scope>
    <source>
        <strain evidence="2 3">AS_MEX2019</strain>
        <tissue evidence="2">Muscle</tissue>
    </source>
</reference>
<sequence length="68" mass="7654">MGRGFITKKAKAGGHAAWSRRDEGGRGIPLHDVHWCKTLWKCMAVLCRIILPYLSPPHLNFPLTRAES</sequence>
<feature type="compositionally biased region" description="Basic residues" evidence="1">
    <location>
        <begin position="1"/>
        <end position="12"/>
    </location>
</feature>
<comment type="caution">
    <text evidence="2">The sequence shown here is derived from an EMBL/GenBank/DDBJ whole genome shotgun (WGS) entry which is preliminary data.</text>
</comment>
<dbReference type="EMBL" id="JAHRIP010029895">
    <property type="protein sequence ID" value="MEQ2292166.1"/>
    <property type="molecule type" value="Genomic_DNA"/>
</dbReference>